<evidence type="ECO:0000256" key="1">
    <source>
        <dbReference type="ARBA" id="ARBA00004286"/>
    </source>
</evidence>
<feature type="coiled-coil region" evidence="25">
    <location>
        <begin position="1113"/>
        <end position="1145"/>
    </location>
</feature>
<evidence type="ECO:0000256" key="10">
    <source>
        <dbReference type="ARBA" id="ARBA00022553"/>
    </source>
</evidence>
<feature type="compositionally biased region" description="Basic and acidic residues" evidence="26">
    <location>
        <begin position="292"/>
        <end position="325"/>
    </location>
</feature>
<keyword evidence="20" id="KW-0012">Acyltransferase</keyword>
<evidence type="ECO:0000256" key="22">
    <source>
        <dbReference type="ARBA" id="ARBA00048940"/>
    </source>
</evidence>
<keyword evidence="29" id="KW-1185">Reference proteome</keyword>
<dbReference type="GO" id="GO:0051028">
    <property type="term" value="P:mRNA transport"/>
    <property type="evidence" value="ECO:0007669"/>
    <property type="project" value="UniProtKB-KW"/>
</dbReference>
<dbReference type="GO" id="GO:0061733">
    <property type="term" value="F:protein-lysine-acetyltransferase activity"/>
    <property type="evidence" value="ECO:0007669"/>
    <property type="project" value="UniProtKB-EC"/>
</dbReference>
<dbReference type="CDD" id="cd12443">
    <property type="entry name" value="RRM_MCM3A_like"/>
    <property type="match status" value="1"/>
</dbReference>
<keyword evidence="16" id="KW-0811">Translocation</keyword>
<dbReference type="GO" id="GO:0005643">
    <property type="term" value="C:nuclear pore"/>
    <property type="evidence" value="ECO:0007669"/>
    <property type="project" value="UniProtKB-SubCell"/>
</dbReference>
<keyword evidence="6" id="KW-0813">Transport</keyword>
<dbReference type="Pfam" id="PF03399">
    <property type="entry name" value="SAC3_GANP"/>
    <property type="match status" value="1"/>
</dbReference>
<evidence type="ECO:0000313" key="29">
    <source>
        <dbReference type="Proteomes" id="UP000008227"/>
    </source>
</evidence>
<feature type="region of interest" description="Disordered" evidence="26">
    <location>
        <begin position="510"/>
        <end position="542"/>
    </location>
</feature>
<proteinExistence type="inferred from homology"/>
<feature type="region of interest" description="Disordered" evidence="26">
    <location>
        <begin position="254"/>
        <end position="431"/>
    </location>
</feature>
<dbReference type="GO" id="GO:0015031">
    <property type="term" value="P:protein transport"/>
    <property type="evidence" value="ECO:0007669"/>
    <property type="project" value="UniProtKB-KW"/>
</dbReference>
<keyword evidence="15" id="KW-0007">Acetylation</keyword>
<evidence type="ECO:0000313" key="28">
    <source>
        <dbReference type="Ensembl" id="ENSSSCP00000075375.1"/>
    </source>
</evidence>
<evidence type="ECO:0000256" key="3">
    <source>
        <dbReference type="ARBA" id="ARBA00004567"/>
    </source>
</evidence>
<organism evidence="28 29">
    <name type="scientific">Sus scrofa</name>
    <name type="common">Pig</name>
    <dbReference type="NCBI Taxonomy" id="9823"/>
    <lineage>
        <taxon>Eukaryota</taxon>
        <taxon>Metazoa</taxon>
        <taxon>Chordata</taxon>
        <taxon>Craniata</taxon>
        <taxon>Vertebrata</taxon>
        <taxon>Euteleostomi</taxon>
        <taxon>Mammalia</taxon>
        <taxon>Eutheria</taxon>
        <taxon>Laurasiatheria</taxon>
        <taxon>Artiodactyla</taxon>
        <taxon>Suina</taxon>
        <taxon>Suidae</taxon>
        <taxon>Sus</taxon>
    </lineage>
</organism>
<keyword evidence="18" id="KW-0906">Nuclear pore complex</keyword>
<reference evidence="28" key="1">
    <citation type="journal article" date="2020" name="Gigascience">
        <title>An improved pig reference genome sequence to enable pig genetics and genomics research.</title>
        <authorList>
            <person name="Warr A."/>
            <person name="Affara N."/>
            <person name="Aken B."/>
            <person name="Beiki H."/>
            <person name="Bickhart D.M."/>
            <person name="Billis K."/>
            <person name="Chow W."/>
            <person name="Eory L."/>
            <person name="Finlayson H.A."/>
            <person name="Flicek P."/>
            <person name="Giron C.G."/>
            <person name="Griffin D.K."/>
            <person name="Hall R."/>
            <person name="Hannum G."/>
            <person name="Hourlier T."/>
            <person name="Howe K."/>
            <person name="Hume D.A."/>
            <person name="Izuogu O."/>
            <person name="Kim K."/>
            <person name="Koren S."/>
            <person name="Liu H."/>
            <person name="Manchanda N."/>
            <person name="Martin F.J."/>
            <person name="Nonneman D.J."/>
            <person name="O'Connor R.E."/>
            <person name="Phillippy A.M."/>
            <person name="Rohrer G.A."/>
            <person name="Rosen B.D."/>
            <person name="Rund L.A."/>
            <person name="Sargent C.A."/>
            <person name="Schook L.B."/>
            <person name="Schroeder S.G."/>
            <person name="Schwartz A.S."/>
            <person name="Skinner B.M."/>
            <person name="Talbot R."/>
            <person name="Tseng E."/>
            <person name="Tuggle C.K."/>
            <person name="Watson M."/>
            <person name="Smith T.P.L."/>
            <person name="Archibald A.L."/>
        </authorList>
    </citation>
    <scope>NUCLEOTIDE SEQUENCE [LARGE SCALE GENOMIC DNA]</scope>
    <source>
        <strain evidence="28">Duroc</strain>
    </source>
</reference>
<evidence type="ECO:0000256" key="20">
    <source>
        <dbReference type="ARBA" id="ARBA00023315"/>
    </source>
</evidence>
<dbReference type="InterPro" id="IPR031908">
    <property type="entry name" value="NupH_GANP"/>
</dbReference>
<dbReference type="Pfam" id="PF16768">
    <property type="entry name" value="NupH_GANP"/>
    <property type="match status" value="1"/>
</dbReference>
<evidence type="ECO:0000256" key="6">
    <source>
        <dbReference type="ARBA" id="ARBA00022448"/>
    </source>
</evidence>
<feature type="compositionally biased region" description="Polar residues" evidence="26">
    <location>
        <begin position="211"/>
        <end position="229"/>
    </location>
</feature>
<keyword evidence="14" id="KW-0653">Protein transport</keyword>
<evidence type="ECO:0000256" key="26">
    <source>
        <dbReference type="SAM" id="MobiDB-lite"/>
    </source>
</evidence>
<dbReference type="PROSITE" id="PS50250">
    <property type="entry name" value="PCI"/>
    <property type="match status" value="1"/>
</dbReference>
<keyword evidence="12" id="KW-0509">mRNA transport</keyword>
<dbReference type="Pfam" id="PF16769">
    <property type="entry name" value="MCM3AP_GANP"/>
    <property type="match status" value="1"/>
</dbReference>
<evidence type="ECO:0000256" key="25">
    <source>
        <dbReference type="SAM" id="Coils"/>
    </source>
</evidence>
<name>A0A8W4F970_PIG</name>
<evidence type="ECO:0000256" key="16">
    <source>
        <dbReference type="ARBA" id="ARBA00023010"/>
    </source>
</evidence>
<comment type="catalytic activity">
    <reaction evidence="22">
        <text>L-lysyl-[histone] + acetyl-CoA = N(6)-acetyl-L-lysyl-[histone] + CoA + H(+)</text>
        <dbReference type="Rhea" id="RHEA:21992"/>
        <dbReference type="Rhea" id="RHEA-COMP:9845"/>
        <dbReference type="Rhea" id="RHEA-COMP:11338"/>
        <dbReference type="ChEBI" id="CHEBI:15378"/>
        <dbReference type="ChEBI" id="CHEBI:29969"/>
        <dbReference type="ChEBI" id="CHEBI:57287"/>
        <dbReference type="ChEBI" id="CHEBI:57288"/>
        <dbReference type="ChEBI" id="CHEBI:61930"/>
        <dbReference type="EC" id="2.3.1.48"/>
    </reaction>
    <physiologicalReaction direction="left-to-right" evidence="22">
        <dbReference type="Rhea" id="RHEA:21993"/>
    </physiologicalReaction>
</comment>
<keyword evidence="13" id="KW-0391">Immunity</keyword>
<dbReference type="Pfam" id="PF16766">
    <property type="entry name" value="CID_GANP"/>
    <property type="match status" value="1"/>
</dbReference>
<evidence type="ECO:0000256" key="18">
    <source>
        <dbReference type="ARBA" id="ARBA00023132"/>
    </source>
</evidence>
<evidence type="ECO:0000256" key="5">
    <source>
        <dbReference type="ARBA" id="ARBA00013184"/>
    </source>
</evidence>
<evidence type="ECO:0000256" key="2">
    <source>
        <dbReference type="ARBA" id="ARBA00004496"/>
    </source>
</evidence>
<feature type="domain" description="PCI" evidence="27">
    <location>
        <begin position="777"/>
        <end position="960"/>
    </location>
</feature>
<dbReference type="GO" id="GO:0005737">
    <property type="term" value="C:cytoplasm"/>
    <property type="evidence" value="ECO:0007669"/>
    <property type="project" value="UniProtKB-SubCell"/>
</dbReference>
<dbReference type="GO" id="GO:0003676">
    <property type="term" value="F:nucleic acid binding"/>
    <property type="evidence" value="ECO:0007669"/>
    <property type="project" value="InterPro"/>
</dbReference>
<dbReference type="GO" id="GO:0005654">
    <property type="term" value="C:nucleoplasm"/>
    <property type="evidence" value="ECO:0007669"/>
    <property type="project" value="UniProtKB-SubCell"/>
</dbReference>
<evidence type="ECO:0000256" key="19">
    <source>
        <dbReference type="ARBA" id="ARBA00023242"/>
    </source>
</evidence>
<feature type="region of interest" description="Disordered" evidence="26">
    <location>
        <begin position="209"/>
        <end position="241"/>
    </location>
</feature>
<dbReference type="Proteomes" id="UP000008227">
    <property type="component" value="Unassembled WGS sequence"/>
</dbReference>
<protein>
    <recommendedName>
        <fullName evidence="24">Germinal-center associated nuclear protein</fullName>
        <ecNumber evidence="5">2.3.1.48</ecNumber>
    </recommendedName>
</protein>
<keyword evidence="17 25" id="KW-0175">Coiled coil</keyword>
<comment type="function">
    <text evidence="23">As a component of the TREX-2 complex, involved in the export of mRNAs to the cytoplasm through the nuclear pores. Through the acetylation of histones, affects the assembly of nucleosomes at immunoglobulin variable region genes and promotes the recruitment and positioning of transcription complex to favor DNA cytosine deaminase AICDA/AID targeting, hence promoting somatic hypermutations.</text>
</comment>
<keyword evidence="10" id="KW-0597">Phosphoprotein</keyword>
<evidence type="ECO:0000256" key="9">
    <source>
        <dbReference type="ARBA" id="ARBA00022490"/>
    </source>
</evidence>
<evidence type="ECO:0000256" key="13">
    <source>
        <dbReference type="ARBA" id="ARBA00022859"/>
    </source>
</evidence>
<reference evidence="28" key="3">
    <citation type="submission" date="2025-09" db="UniProtKB">
        <authorList>
            <consortium name="Ensembl"/>
        </authorList>
    </citation>
    <scope>IDENTIFICATION</scope>
</reference>
<dbReference type="PANTHER" id="PTHR12436:SF3">
    <property type="entry name" value="GERMINAL-CENTER ASSOCIATED NUCLEAR PROTEIN"/>
    <property type="match status" value="1"/>
</dbReference>
<evidence type="ECO:0000259" key="27">
    <source>
        <dbReference type="PROSITE" id="PS50250"/>
    </source>
</evidence>
<keyword evidence="11" id="KW-0808">Transferase</keyword>
<evidence type="ECO:0000256" key="14">
    <source>
        <dbReference type="ARBA" id="ARBA00022927"/>
    </source>
</evidence>
<keyword evidence="8" id="KW-0488">Methylation</keyword>
<dbReference type="SUPFAM" id="SSF54928">
    <property type="entry name" value="RNA-binding domain, RBD"/>
    <property type="match status" value="1"/>
</dbReference>
<dbReference type="FunFam" id="1.25.40.990:FF:000003">
    <property type="entry name" value="germinal-center associated nuclear protein isoform X2"/>
    <property type="match status" value="1"/>
</dbReference>
<evidence type="ECO:0000256" key="24">
    <source>
        <dbReference type="ARBA" id="ARBA00069544"/>
    </source>
</evidence>
<dbReference type="InterPro" id="IPR031910">
    <property type="entry name" value="GANP_CID_dom"/>
</dbReference>
<keyword evidence="9" id="KW-0963">Cytoplasm</keyword>
<keyword evidence="19" id="KW-0539">Nucleus</keyword>
<evidence type="ECO:0000256" key="15">
    <source>
        <dbReference type="ARBA" id="ARBA00022990"/>
    </source>
</evidence>
<dbReference type="GO" id="GO:0005694">
    <property type="term" value="C:chromosome"/>
    <property type="evidence" value="ECO:0007669"/>
    <property type="project" value="UniProtKB-SubCell"/>
</dbReference>
<dbReference type="Gene3D" id="1.25.40.990">
    <property type="match status" value="1"/>
</dbReference>
<dbReference type="GeneTree" id="ENSGT00940000156322"/>
<dbReference type="EC" id="2.3.1.48" evidence="5"/>
<evidence type="ECO:0000256" key="21">
    <source>
        <dbReference type="ARBA" id="ARBA00038443"/>
    </source>
</evidence>
<evidence type="ECO:0000256" key="17">
    <source>
        <dbReference type="ARBA" id="ARBA00023054"/>
    </source>
</evidence>
<dbReference type="Gene3D" id="6.10.250.1340">
    <property type="match status" value="1"/>
</dbReference>
<gene>
    <name evidence="28" type="primary">MCM3AP</name>
</gene>
<accession>A0A8W4F970</accession>
<evidence type="ECO:0000256" key="12">
    <source>
        <dbReference type="ARBA" id="ARBA00022816"/>
    </source>
</evidence>
<dbReference type="InterPro" id="IPR034265">
    <property type="entry name" value="MCM3AP_RRM"/>
</dbReference>
<evidence type="ECO:0000256" key="11">
    <source>
        <dbReference type="ARBA" id="ARBA00022679"/>
    </source>
</evidence>
<feature type="compositionally biased region" description="Basic and acidic residues" evidence="26">
    <location>
        <begin position="346"/>
        <end position="364"/>
    </location>
</feature>
<dbReference type="InterPro" id="IPR045107">
    <property type="entry name" value="SAC3/GANP/THP3"/>
</dbReference>
<evidence type="ECO:0000256" key="23">
    <source>
        <dbReference type="ARBA" id="ARBA00055631"/>
    </source>
</evidence>
<feature type="region of interest" description="Disordered" evidence="26">
    <location>
        <begin position="1"/>
        <end position="22"/>
    </location>
</feature>
<dbReference type="InterPro" id="IPR000717">
    <property type="entry name" value="PCI_dom"/>
</dbReference>
<reference evidence="28" key="2">
    <citation type="submission" date="2025-08" db="UniProtKB">
        <authorList>
            <consortium name="Ensembl"/>
        </authorList>
    </citation>
    <scope>IDENTIFICATION</scope>
</reference>
<feature type="region of interest" description="Disordered" evidence="26">
    <location>
        <begin position="568"/>
        <end position="587"/>
    </location>
</feature>
<dbReference type="GO" id="GO:0002376">
    <property type="term" value="P:immune system process"/>
    <property type="evidence" value="ECO:0007669"/>
    <property type="project" value="UniProtKB-KW"/>
</dbReference>
<dbReference type="InterPro" id="IPR005062">
    <property type="entry name" value="SAC3/GANP/THP3_conserved"/>
</dbReference>
<dbReference type="InterPro" id="IPR035979">
    <property type="entry name" value="RBD_domain_sf"/>
</dbReference>
<evidence type="ECO:0000256" key="7">
    <source>
        <dbReference type="ARBA" id="ARBA00022454"/>
    </source>
</evidence>
<dbReference type="Ensembl" id="ENSSSCT00000098011.1">
    <property type="protein sequence ID" value="ENSSSCP00000075375.1"/>
    <property type="gene ID" value="ENSSSCG00000026344.4"/>
</dbReference>
<sequence length="1886" mass="207908">MNPTHPFSGQQPSVFPTSPSSSIGTFQAKPAFQFGQPSFFGQNNALSGKSSGFSQVSSFAASFGQSHSSSAQTLGVSQTSNVGPFSGLEHTPAFVATSGPTSSCVPGNPGFSFKSPNLGTFPSTSTFGPETGEMASSGFGKTEFSFKPLENSVFRPISGTESEPEKTQSQITSGFFTFSHPVSSGPGGLAPFSFPQMTSTSATNSNFTFSKPGNNNLSSAFTPALSNQSVEEEKRGPKSLLGSCSSSFASFPLSAGSLGEPFPGSKTGVRQGCEEAVSQMEPLPSLIKGLKRKEDQDRSPRRHGHDAAEDLDPLSRGDHPPDKRPVRLNRPRGGTLFGRTIQDVFKSNKEASRLGNKESKKDVGCAESGENDHVAIPGGSQSVLVPSRLPGVNKEEEAESRDKKEDSLRGTPGRQSKRSESTEGLGGLSPTELTAIQCKNIPDYLNDRTSLEKHFGKIAKVQRIYTRRNKKLAVVYFFDHASAALARKKGKGLHKDMTIFWHKKKISPNKKPFSLKEKKPGDGEAGQGAEEPPFQHSPLGKPVGRAVAGSLLSKSSPAKKPSLLKAHQFEGDPFDSGSEGSEGSEGLGPCVLSLGALMGTVAETSEDKYRLLDQRDRVMRQARVKRTDLDKARTFVGTCPDMCPEKERYMRETRSQLSIFEVVPGTDQVDHAAAVKEYSRSSADQEEPLPHELRPSAVLSRTMDYLVTQIMDQKEGSLRDWYDFLWNRTRGIRKDITQQHLCDPVTVSLIEKCTRFHIHCAHFMCEEPMSSFDANINSENMTRCLQSLKEMYQDLRVKGVFCAGEAEFQGYNVLLHLNKGDILREVQQFHPAVRNSSEVKFAVQAFAALNSNNFVRFFKLVQSASYLNACLLHRYFNQIRRDALRALNVAYTVSPQRSTVFPLDSVVRMLLFQDCEEATDVLSCHGLTASDGCVELNRSSFLEPEGSPKARKSVFITRKLTVSVGEVVNGGPLPPVPRHTPVCSFNSQNKYVGDSLAAELPAGTQRPGVDAAGEWGCRFPRGRAACPSRKPHPGPARPQLVPLIACACSWPRAWFLCWRPNESFFPGRCWTFGHAACVAFASPCSEQPPPRLSRVSRAAVEELVAATTTGILRRIAAEEVTEERARREEARRRTEEERLKQERELVLTQLSQGLAAELTELVVTECVRDTCSRELQSAVETDQRVRLTRCCEDVCAHLVDLFLGEEIFQTAKETLQELQRFCKYLQRWREAVAARKKLRRQMRAFPAAPCCVDVTDRLRALAPSAECPIAAENLAKGLLDLGHAGRVGISCTRLRRLRNRTAHQMKVQHFHQQLLSDAAWAPLDLPSLVAEDLPGRRERVFWKLVLVLPDGEERSPGSPGRILANWLKVKFMGDDASADEVDGIQTLALFNTLSSKGDQTVSISVCVKVAHGALSDGALDAAETQKELLGASGLMLLLPPKVRSEDAVEEDVYWLAALLQIKQLLQAKPFRPALPLVVLVPSPGGDAEEKEVEDGLMLQDLVSAKLISDYTVVEIPDSVNDLQGTTKVAQAVRWLVSRCPRALDLCSQTLIQYVEDGVSREFSSRFFHDRSERRRGGLASQEPSAVIELFNSVLHFLASVVSSEQLCDLSWPVTEFAEAGGSRLLPHLHWNAPEHLAWLKQAILGFQLPQMDLPPPEAPWLPVCSMVVQYASQIPSSRHTRPVLQSQVESLLRSTYRRWKSRSLSPGQGSGPSVAEIPWDDVIALCINHKLRDWIPPRLPVTSEALSEDGQICVYFFKNHLKKYDIPLSWEQARMQTQKELQLSQGRFEDQLQQWVSEDSGAFARSASLPLCLPQTLVSLPPTLPGIKTSTPGSPQNIQRQLHVSEARGTSLTEQLKHLERLIRSSREEEVASELQLSALLDMVDI</sequence>
<dbReference type="PANTHER" id="PTHR12436">
    <property type="entry name" value="80 KDA MCM3-ASSOCIATED PROTEIN"/>
    <property type="match status" value="1"/>
</dbReference>
<evidence type="ECO:0000256" key="8">
    <source>
        <dbReference type="ARBA" id="ARBA00022481"/>
    </source>
</evidence>
<comment type="similarity">
    <text evidence="21">Belongs to the SAC3 family.</text>
</comment>
<dbReference type="InterPro" id="IPR031907">
    <property type="entry name" value="MCM3AP_GANP"/>
</dbReference>
<keyword evidence="7" id="KW-0158">Chromosome</keyword>
<comment type="subcellular location">
    <subcellularLocation>
        <location evidence="1">Chromosome</location>
    </subcellularLocation>
    <subcellularLocation>
        <location evidence="2">Cytoplasm</location>
    </subcellularLocation>
    <subcellularLocation>
        <location evidence="3">Nucleus</location>
        <location evidence="3">Nuclear pore complex</location>
    </subcellularLocation>
    <subcellularLocation>
        <location evidence="4">Nucleus</location>
        <location evidence="4">Nucleoplasm</location>
    </subcellularLocation>
</comment>
<evidence type="ECO:0000256" key="4">
    <source>
        <dbReference type="ARBA" id="ARBA00004642"/>
    </source>
</evidence>